<evidence type="ECO:0000259" key="1">
    <source>
        <dbReference type="Pfam" id="PF16012"/>
    </source>
</evidence>
<feature type="domain" description="DUF4780" evidence="1">
    <location>
        <begin position="4"/>
        <end position="146"/>
    </location>
</feature>
<evidence type="ECO:0000313" key="3">
    <source>
        <dbReference type="Proteomes" id="UP001314205"/>
    </source>
</evidence>
<dbReference type="Proteomes" id="UP001314205">
    <property type="component" value="Unassembled WGS sequence"/>
</dbReference>
<evidence type="ECO:0000313" key="2">
    <source>
        <dbReference type="EMBL" id="CAK1579664.1"/>
    </source>
</evidence>
<dbReference type="Pfam" id="PF16012">
    <property type="entry name" value="DUF4780"/>
    <property type="match status" value="1"/>
</dbReference>
<reference evidence="2 3" key="1">
    <citation type="submission" date="2023-11" db="EMBL/GenBank/DDBJ databases">
        <authorList>
            <person name="Hedman E."/>
            <person name="Englund M."/>
            <person name="Stromberg M."/>
            <person name="Nyberg Akerstrom W."/>
            <person name="Nylinder S."/>
            <person name="Jareborg N."/>
            <person name="Kallberg Y."/>
            <person name="Kronander E."/>
        </authorList>
    </citation>
    <scope>NUCLEOTIDE SEQUENCE [LARGE SCALE GENOMIC DNA]</scope>
</reference>
<sequence>MSVEQMLLVHRVLTQAITKTAFGAQPGMGTKFLGLIHKQRWILVTCLNKASQDWIVGEIGKLKPWPEAELSIIPESEMPKPQLGIAFVPLSEADSSEKAAVLMRAQNKGLRIELWKILNRRDEKNGFLVTFSLDNPSVEALWTASGRVVLGF</sequence>
<dbReference type="EMBL" id="CAVLGL010000002">
    <property type="protein sequence ID" value="CAK1579664.1"/>
    <property type="molecule type" value="Genomic_DNA"/>
</dbReference>
<dbReference type="AlphaFoldDB" id="A0AAV1KBC8"/>
<dbReference type="InterPro" id="IPR031961">
    <property type="entry name" value="DUF4780"/>
</dbReference>
<name>A0AAV1KBC8_9NEOP</name>
<accession>A0AAV1KBC8</accession>
<protein>
    <recommendedName>
        <fullName evidence="1">DUF4780 domain-containing protein</fullName>
    </recommendedName>
</protein>
<gene>
    <name evidence="2" type="ORF">PARMNEM_LOCUS1576</name>
</gene>
<proteinExistence type="predicted"/>
<organism evidence="2 3">
    <name type="scientific">Parnassius mnemosyne</name>
    <name type="common">clouded apollo</name>
    <dbReference type="NCBI Taxonomy" id="213953"/>
    <lineage>
        <taxon>Eukaryota</taxon>
        <taxon>Metazoa</taxon>
        <taxon>Ecdysozoa</taxon>
        <taxon>Arthropoda</taxon>
        <taxon>Hexapoda</taxon>
        <taxon>Insecta</taxon>
        <taxon>Pterygota</taxon>
        <taxon>Neoptera</taxon>
        <taxon>Endopterygota</taxon>
        <taxon>Lepidoptera</taxon>
        <taxon>Glossata</taxon>
        <taxon>Ditrysia</taxon>
        <taxon>Papilionoidea</taxon>
        <taxon>Papilionidae</taxon>
        <taxon>Parnassiinae</taxon>
        <taxon>Parnassini</taxon>
        <taxon>Parnassius</taxon>
        <taxon>Driopa</taxon>
    </lineage>
</organism>
<comment type="caution">
    <text evidence="2">The sequence shown here is derived from an EMBL/GenBank/DDBJ whole genome shotgun (WGS) entry which is preliminary data.</text>
</comment>
<keyword evidence="3" id="KW-1185">Reference proteome</keyword>